<comment type="caution">
    <text evidence="1">The sequence shown here is derived from an EMBL/GenBank/DDBJ whole genome shotgun (WGS) entry which is preliminary data.</text>
</comment>
<keyword evidence="2" id="KW-1185">Reference proteome</keyword>
<dbReference type="EMBL" id="JAHHDY010000013">
    <property type="protein sequence ID" value="MBT3141768.1"/>
    <property type="molecule type" value="Genomic_DNA"/>
</dbReference>
<protein>
    <submittedName>
        <fullName evidence="1">Uncharacterized protein</fullName>
    </submittedName>
</protein>
<proteinExistence type="predicted"/>
<dbReference type="InterPro" id="IPR046561">
    <property type="entry name" value="DUF6716"/>
</dbReference>
<name>A0ABS5WRK2_9RHOB</name>
<accession>A0ABS5WRK2</accession>
<evidence type="ECO:0000313" key="1">
    <source>
        <dbReference type="EMBL" id="MBT3141768.1"/>
    </source>
</evidence>
<sequence>MTRPRRILILFGDDSTLFFATRMRALLQAADSTAKVVLGCFKDEMALSPRQLDLHIPKGDYQLLDLPELNRAACSADLDAIIVCKVPRALTLLLQDPAYRDLAHRPRIMAFLPGLDFFPDRGMRNRLYCDSVYLFPESFVPRFKALQAEQLPAQDMGGSVKVRHVGFGHPACLRPEHDIPQTLPEGDIYFFGQALSPLTRRGRVHLLQVMAAIARKNPDRTVWIKLRHLPEENATHVHRERFSYPSLMSAIAAPDNLRLTACDMDTALAQAALGIVCTSTAAMDLIRAGVPTMVHLDYVDNYVDTLVPPMRDLFADSNLIVSLEDLLHLRYRAPNRIWVESMFCDHDLGLRVLDDIFGEDAPLAGSELTEVARRSV</sequence>
<dbReference type="RefSeq" id="WP_215193877.1">
    <property type="nucleotide sequence ID" value="NZ_JAHHDY010000013.1"/>
</dbReference>
<gene>
    <name evidence="1" type="ORF">KL867_11935</name>
</gene>
<organism evidence="1 2">
    <name type="scientific">Falsiruegeria litorea</name>
    <dbReference type="NCBI Taxonomy" id="1280831"/>
    <lineage>
        <taxon>Bacteria</taxon>
        <taxon>Pseudomonadati</taxon>
        <taxon>Pseudomonadota</taxon>
        <taxon>Alphaproteobacteria</taxon>
        <taxon>Rhodobacterales</taxon>
        <taxon>Roseobacteraceae</taxon>
        <taxon>Falsiruegeria</taxon>
    </lineage>
</organism>
<evidence type="ECO:0000313" key="2">
    <source>
        <dbReference type="Proteomes" id="UP000763802"/>
    </source>
</evidence>
<dbReference type="Pfam" id="PF20471">
    <property type="entry name" value="DUF6716"/>
    <property type="match status" value="1"/>
</dbReference>
<dbReference type="Proteomes" id="UP000763802">
    <property type="component" value="Unassembled WGS sequence"/>
</dbReference>
<reference evidence="1 2" key="1">
    <citation type="submission" date="2021-05" db="EMBL/GenBank/DDBJ databases">
        <title>Draft genomes of marine bacteria isolated from model chitin particles.</title>
        <authorList>
            <person name="Datta M.S."/>
            <person name="Schwartzman J.A."/>
            <person name="Cordero O."/>
        </authorList>
    </citation>
    <scope>NUCLEOTIDE SEQUENCE [LARGE SCALE GENOMIC DNA]</scope>
    <source>
        <strain evidence="1 2">4E07</strain>
    </source>
</reference>